<evidence type="ECO:0000313" key="5">
    <source>
        <dbReference type="EMBL" id="QNK40475.1"/>
    </source>
</evidence>
<evidence type="ECO:0000313" key="6">
    <source>
        <dbReference type="Proteomes" id="UP000469440"/>
    </source>
</evidence>
<dbReference type="OrthoDB" id="9796533at2"/>
<dbReference type="CDD" id="cd00090">
    <property type="entry name" value="HTH_ARSR"/>
    <property type="match status" value="1"/>
</dbReference>
<keyword evidence="3" id="KW-0859">Xylose metabolism</keyword>
<evidence type="ECO:0000313" key="7">
    <source>
        <dbReference type="Proteomes" id="UP000515909"/>
    </source>
</evidence>
<dbReference type="SUPFAM" id="SSF53067">
    <property type="entry name" value="Actin-like ATPase domain"/>
    <property type="match status" value="2"/>
</dbReference>
<dbReference type="Gene3D" id="3.30.420.40">
    <property type="match status" value="2"/>
</dbReference>
<dbReference type="AlphaFoldDB" id="A0A6N8HUT4"/>
<evidence type="ECO:0000256" key="2">
    <source>
        <dbReference type="ARBA" id="ARBA00006479"/>
    </source>
</evidence>
<dbReference type="InterPro" id="IPR036390">
    <property type="entry name" value="WH_DNA-bd_sf"/>
</dbReference>
<reference evidence="4 6" key="1">
    <citation type="submission" date="2019-09" db="EMBL/GenBank/DDBJ databases">
        <title>Genome sequence of Clostridium sp. EA1.</title>
        <authorList>
            <person name="Poehlein A."/>
            <person name="Bengelsdorf F.R."/>
            <person name="Daniel R."/>
        </authorList>
    </citation>
    <scope>NUCLEOTIDE SEQUENCE [LARGE SCALE GENOMIC DNA]</scope>
    <source>
        <strain evidence="4 6">EA1</strain>
    </source>
</reference>
<name>A0A6N8HUT4_9FIRM</name>
<dbReference type="GO" id="GO:0042732">
    <property type="term" value="P:D-xylose metabolic process"/>
    <property type="evidence" value="ECO:0007669"/>
    <property type="project" value="UniProtKB-KW"/>
</dbReference>
<protein>
    <submittedName>
        <fullName evidence="4">N-acetylmannosamine kinase</fullName>
        <ecNumber evidence="4">2.7.1.60</ecNumber>
    </submittedName>
    <submittedName>
        <fullName evidence="5">ROK family transcriptional regulator</fullName>
    </submittedName>
</protein>
<accession>A0A7G8TA34</accession>
<evidence type="ECO:0000256" key="3">
    <source>
        <dbReference type="ARBA" id="ARBA00022629"/>
    </source>
</evidence>
<accession>A0A6N8HUT4</accession>
<dbReference type="InterPro" id="IPR049874">
    <property type="entry name" value="ROK_cs"/>
</dbReference>
<comment type="function">
    <text evidence="1">Transcriptional repressor of xylose-utilizing enzymes.</text>
</comment>
<keyword evidence="4" id="KW-0418">Kinase</keyword>
<dbReference type="SUPFAM" id="SSF46785">
    <property type="entry name" value="Winged helix' DNA-binding domain"/>
    <property type="match status" value="1"/>
</dbReference>
<organism evidence="4 6">
    <name type="scientific">Caproicibacter fermentans</name>
    <dbReference type="NCBI Taxonomy" id="2576756"/>
    <lineage>
        <taxon>Bacteria</taxon>
        <taxon>Bacillati</taxon>
        <taxon>Bacillota</taxon>
        <taxon>Clostridia</taxon>
        <taxon>Eubacteriales</taxon>
        <taxon>Acutalibacteraceae</taxon>
        <taxon>Caproicibacter</taxon>
    </lineage>
</organism>
<dbReference type="EMBL" id="VWXL01000002">
    <property type="protein sequence ID" value="MVB09377.1"/>
    <property type="molecule type" value="Genomic_DNA"/>
</dbReference>
<dbReference type="RefSeq" id="WP_066643748.1">
    <property type="nucleotide sequence ID" value="NZ_CP060286.1"/>
</dbReference>
<dbReference type="InterPro" id="IPR036388">
    <property type="entry name" value="WH-like_DNA-bd_sf"/>
</dbReference>
<dbReference type="GO" id="GO:0009384">
    <property type="term" value="F:N-acylmannosamine kinase activity"/>
    <property type="evidence" value="ECO:0007669"/>
    <property type="project" value="UniProtKB-EC"/>
</dbReference>
<sequence>MKELKVPVTERRRLTRNSIYSFIYESESPPSKHEIAQKLGLSLPTVHQNITELLNAGLIQVGKVQKSTGGRRAIGYSIVSDIKFAVGISITADKVHFLASDLKQSELAYKQIAIGSLKMNEIGARVAGDLETFLNENRLDRSRMLGVGITLPAVLDEEKDEVKLSPTMQMRNISLSTIREPIPYTTYIENDGTSGGFAEWFGSRNTVGNNIAYLYLENGVGGAVLINGAQYYGKNRRSGEFGHMCVEPGGLLCSCGKRGCLEAYCSALRISTKIGVSIEEFFDGLKQGNREYRLLWEDLLEHLAIGINNIHMMLDCDVVLGGFLSQYLEPYLPELKRMVEQKDTFEDGSEYLRLGRYPRKANMMGVAWCYIKKYIESV</sequence>
<keyword evidence="6" id="KW-1185">Reference proteome</keyword>
<dbReference type="PANTHER" id="PTHR18964">
    <property type="entry name" value="ROK (REPRESSOR, ORF, KINASE) FAMILY"/>
    <property type="match status" value="1"/>
</dbReference>
<dbReference type="KEGG" id="cfem:HCR03_17805"/>
<keyword evidence="4" id="KW-0808">Transferase</keyword>
<proteinExistence type="inferred from homology"/>
<dbReference type="InterPro" id="IPR000600">
    <property type="entry name" value="ROK"/>
</dbReference>
<dbReference type="Gene3D" id="1.10.10.10">
    <property type="entry name" value="Winged helix-like DNA-binding domain superfamily/Winged helix DNA-binding domain"/>
    <property type="match status" value="1"/>
</dbReference>
<dbReference type="Proteomes" id="UP000515909">
    <property type="component" value="Chromosome"/>
</dbReference>
<dbReference type="InterPro" id="IPR011991">
    <property type="entry name" value="ArsR-like_HTH"/>
</dbReference>
<dbReference type="PANTHER" id="PTHR18964:SF149">
    <property type="entry name" value="BIFUNCTIONAL UDP-N-ACETYLGLUCOSAMINE 2-EPIMERASE_N-ACETYLMANNOSAMINE KINASE"/>
    <property type="match status" value="1"/>
</dbReference>
<dbReference type="Pfam" id="PF13412">
    <property type="entry name" value="HTH_24"/>
    <property type="match status" value="1"/>
</dbReference>
<dbReference type="PROSITE" id="PS01125">
    <property type="entry name" value="ROK"/>
    <property type="match status" value="1"/>
</dbReference>
<comment type="similarity">
    <text evidence="2">Belongs to the ROK (NagC/XylR) family.</text>
</comment>
<evidence type="ECO:0000256" key="1">
    <source>
        <dbReference type="ARBA" id="ARBA00002486"/>
    </source>
</evidence>
<dbReference type="InterPro" id="IPR043129">
    <property type="entry name" value="ATPase_NBD"/>
</dbReference>
<keyword evidence="3" id="KW-0119">Carbohydrate metabolism</keyword>
<dbReference type="Pfam" id="PF00480">
    <property type="entry name" value="ROK"/>
    <property type="match status" value="1"/>
</dbReference>
<gene>
    <name evidence="4" type="primary">nanK_1</name>
    <name evidence="4" type="ORF">CAFE_00250</name>
    <name evidence="5" type="ORF">HCR03_17805</name>
</gene>
<evidence type="ECO:0000313" key="4">
    <source>
        <dbReference type="EMBL" id="MVB09377.1"/>
    </source>
</evidence>
<reference evidence="5 7" key="2">
    <citation type="submission" date="2020-08" db="EMBL/GenBank/DDBJ databases">
        <title>The isolate Caproiciproducens sp. 7D4C2 produces n-caproate at mildly acidic conditions from hexoses: genome and rBOX comparison with related strains and chain-elongating bacteria.</title>
        <authorList>
            <person name="Esquivel-Elizondo S."/>
            <person name="Bagci C."/>
            <person name="Temovska M."/>
            <person name="Jeon B.S."/>
            <person name="Bessarab I."/>
            <person name="Williams R.B.H."/>
            <person name="Huson D.H."/>
            <person name="Angenent L.T."/>
        </authorList>
    </citation>
    <scope>NUCLEOTIDE SEQUENCE [LARGE SCALE GENOMIC DNA]</scope>
    <source>
        <strain evidence="5 7">7D4C2</strain>
    </source>
</reference>
<dbReference type="EMBL" id="CP060286">
    <property type="protein sequence ID" value="QNK40475.1"/>
    <property type="molecule type" value="Genomic_DNA"/>
</dbReference>
<dbReference type="Proteomes" id="UP000469440">
    <property type="component" value="Unassembled WGS sequence"/>
</dbReference>
<dbReference type="EC" id="2.7.1.60" evidence="4"/>